<evidence type="ECO:0000256" key="1">
    <source>
        <dbReference type="ARBA" id="ARBA00022737"/>
    </source>
</evidence>
<gene>
    <name evidence="5" type="ORF">PROFUN_08104</name>
</gene>
<dbReference type="OrthoDB" id="19040at2759"/>
<dbReference type="Gene3D" id="1.25.40.20">
    <property type="entry name" value="Ankyrin repeat-containing domain"/>
    <property type="match status" value="3"/>
</dbReference>
<feature type="region of interest" description="Disordered" evidence="4">
    <location>
        <begin position="390"/>
        <end position="422"/>
    </location>
</feature>
<dbReference type="InterPro" id="IPR002110">
    <property type="entry name" value="Ankyrin_rpt"/>
</dbReference>
<dbReference type="SUPFAM" id="SSF48403">
    <property type="entry name" value="Ankyrin repeat"/>
    <property type="match status" value="1"/>
</dbReference>
<dbReference type="PROSITE" id="PS50088">
    <property type="entry name" value="ANK_REPEAT"/>
    <property type="match status" value="3"/>
</dbReference>
<dbReference type="STRING" id="1890364.A0A2P6NKE8"/>
<dbReference type="InterPro" id="IPR036770">
    <property type="entry name" value="Ankyrin_rpt-contain_sf"/>
</dbReference>
<accession>A0A2P6NKE8</accession>
<feature type="compositionally biased region" description="Low complexity" evidence="4">
    <location>
        <begin position="445"/>
        <end position="455"/>
    </location>
</feature>
<dbReference type="Pfam" id="PF12796">
    <property type="entry name" value="Ank_2"/>
    <property type="match status" value="2"/>
</dbReference>
<feature type="region of interest" description="Disordered" evidence="4">
    <location>
        <begin position="439"/>
        <end position="504"/>
    </location>
</feature>
<evidence type="ECO:0000256" key="2">
    <source>
        <dbReference type="ARBA" id="ARBA00023043"/>
    </source>
</evidence>
<name>A0A2P6NKE8_9EUKA</name>
<protein>
    <submittedName>
        <fullName evidence="5">Uncharacterized protein</fullName>
    </submittedName>
</protein>
<dbReference type="Proteomes" id="UP000241769">
    <property type="component" value="Unassembled WGS sequence"/>
</dbReference>
<reference evidence="5 6" key="1">
    <citation type="journal article" date="2018" name="Genome Biol. Evol.">
        <title>Multiple Roots of Fruiting Body Formation in Amoebozoa.</title>
        <authorList>
            <person name="Hillmann F."/>
            <person name="Forbes G."/>
            <person name="Novohradska S."/>
            <person name="Ferling I."/>
            <person name="Riege K."/>
            <person name="Groth M."/>
            <person name="Westermann M."/>
            <person name="Marz M."/>
            <person name="Spaller T."/>
            <person name="Winckler T."/>
            <person name="Schaap P."/>
            <person name="Glockner G."/>
        </authorList>
    </citation>
    <scope>NUCLEOTIDE SEQUENCE [LARGE SCALE GENOMIC DNA]</scope>
    <source>
        <strain evidence="5 6">Jena</strain>
    </source>
</reference>
<keyword evidence="2 3" id="KW-0040">ANK repeat</keyword>
<feature type="compositionally biased region" description="Polar residues" evidence="4">
    <location>
        <begin position="390"/>
        <end position="399"/>
    </location>
</feature>
<dbReference type="EMBL" id="MDYQ01000063">
    <property type="protein sequence ID" value="PRP84424.1"/>
    <property type="molecule type" value="Genomic_DNA"/>
</dbReference>
<comment type="caution">
    <text evidence="5">The sequence shown here is derived from an EMBL/GenBank/DDBJ whole genome shotgun (WGS) entry which is preliminary data.</text>
</comment>
<keyword evidence="1" id="KW-0677">Repeat</keyword>
<keyword evidence="6" id="KW-1185">Reference proteome</keyword>
<feature type="region of interest" description="Disordered" evidence="4">
    <location>
        <begin position="1"/>
        <end position="34"/>
    </location>
</feature>
<proteinExistence type="predicted"/>
<dbReference type="PANTHER" id="PTHR24161">
    <property type="entry name" value="ANK_REP_REGION DOMAIN-CONTAINING PROTEIN-RELATED"/>
    <property type="match status" value="1"/>
</dbReference>
<dbReference type="SMART" id="SM00248">
    <property type="entry name" value="ANK"/>
    <property type="match status" value="6"/>
</dbReference>
<feature type="repeat" description="ANK" evidence="3">
    <location>
        <begin position="264"/>
        <end position="296"/>
    </location>
</feature>
<dbReference type="PRINTS" id="PR01415">
    <property type="entry name" value="ANKYRIN"/>
</dbReference>
<evidence type="ECO:0000313" key="6">
    <source>
        <dbReference type="Proteomes" id="UP000241769"/>
    </source>
</evidence>
<feature type="compositionally biased region" description="Basic and acidic residues" evidence="4">
    <location>
        <begin position="490"/>
        <end position="504"/>
    </location>
</feature>
<dbReference type="PANTHER" id="PTHR24161:SF85">
    <property type="entry name" value="PALMITOYLTRANSFERASE HIP14"/>
    <property type="match status" value="1"/>
</dbReference>
<evidence type="ECO:0000256" key="4">
    <source>
        <dbReference type="SAM" id="MobiDB-lite"/>
    </source>
</evidence>
<organism evidence="5 6">
    <name type="scientific">Planoprotostelium fungivorum</name>
    <dbReference type="NCBI Taxonomy" id="1890364"/>
    <lineage>
        <taxon>Eukaryota</taxon>
        <taxon>Amoebozoa</taxon>
        <taxon>Evosea</taxon>
        <taxon>Variosea</taxon>
        <taxon>Cavosteliida</taxon>
        <taxon>Cavosteliaceae</taxon>
        <taxon>Planoprotostelium</taxon>
    </lineage>
</organism>
<evidence type="ECO:0000256" key="3">
    <source>
        <dbReference type="PROSITE-ProRule" id="PRU00023"/>
    </source>
</evidence>
<dbReference type="InParanoid" id="A0A2P6NKE8"/>
<dbReference type="PROSITE" id="PS50297">
    <property type="entry name" value="ANK_REP_REGION"/>
    <property type="match status" value="3"/>
</dbReference>
<sequence>MPEESPPKASNLSPDSADGSDAPKRPKSKGKSIAAAKHATLNFLERDSNTGASRGLINMISPPRERRDTNALALSPRGTHTSPPLSAPPVFNNHHENLLAAIAEVAQSGDHELLAELLRATNSVEYIDALCKDGESPLHIAADWGRTSVVNSLLMLGASVNVRNSHGRTPLHLAATQGHLKICQALLDSGSDASIRDNEGETPLHCSVIHTDILRLILEKTEGDYLWTTSKGYNALHLATYRGCVASMILLANRRYPIDATDNDGNTSLHLAAAAGHVDGVIVLLGAGANLNSVNASGTTALELSRKRFGRKILDYFRSACVDNEMRIDKSILDSLEFSPTSSVDLKVIRRTSDSSIEDLALQLEGGETEAGQLPPSFFERRPSVSHTPSFISAANLSSPRFPPGSPERSPNSRRTRLTPPDEFTTYLFEPNLFKVTKDKATRESQPSQPQFQQPDGVANRGSDPEADSDLQATKINVVDQIGRRGGTAGRRESRVEFRINDRL</sequence>
<feature type="repeat" description="ANK" evidence="3">
    <location>
        <begin position="133"/>
        <end position="165"/>
    </location>
</feature>
<evidence type="ECO:0000313" key="5">
    <source>
        <dbReference type="EMBL" id="PRP84424.1"/>
    </source>
</evidence>
<feature type="repeat" description="ANK" evidence="3">
    <location>
        <begin position="166"/>
        <end position="198"/>
    </location>
</feature>
<dbReference type="AlphaFoldDB" id="A0A2P6NKE8"/>